<evidence type="ECO:0000259" key="6">
    <source>
        <dbReference type="PROSITE" id="PS51865"/>
    </source>
</evidence>
<dbReference type="EMBL" id="LGTL01000007">
    <property type="protein sequence ID" value="KPA81070.1"/>
    <property type="molecule type" value="Genomic_DNA"/>
</dbReference>
<dbReference type="InterPro" id="IPR024958">
    <property type="entry name" value="GRASP_PDZ"/>
</dbReference>
<feature type="compositionally biased region" description="Polar residues" evidence="5">
    <location>
        <begin position="1"/>
        <end position="19"/>
    </location>
</feature>
<sequence length="604" mass="64547">MGQDQSRTQNGQAAATRTQVPAGVAGSQGAAVATVPLTGIEGFQVVRLLPYSPAHKAGLVPYFDLITSLDHVPLESEGKPALQFFKSYIANHRDQPICFTVFNLHIRAYRDVYCVPSDAWGGGGLLGCSVEWSRAEGCLERCVHVVDVLEGSPAAYSGELQANRDYIIGMQTAQEPLISLIKSQKDFYSRLEDWHEEQRWALERQQRFPNEAVDLPHILLFLVYNSESNTVKEVAVEMGTNPEAALGMSVATGLLHIVPSATTTGDAATADSLPIMNKFVRLEADRAITSTPGAPAPATLPPPPSFLAQQLPPQQDQQYPQPDAQPHPEENHVPQAYYHEGEEAYEAPIAAAPAAASAQPPLPPRNASAASAGAPPHYNSFFPTPPAPQHQKHQPHAPVYAKPAFFNEDVVPPPCNHAPTASVEPSSHAAALPPPPPPPPPPTTSSANSSKRNSFRLALASVESYERPPHAVAHPTDSAPPPSKQAAAMNHLPPPPPRLPQPHVESRAPPSGAQPPSQQQHAMAMEEVAPPVVPPHTAAPAGSPAPIVSLHDTPILSSVSPLPPRQQQQPQLSAAQRGAFSIVNMPPPLKYPVFPGAAMKHQQK</sequence>
<dbReference type="OrthoDB" id="3318at2759"/>
<keyword evidence="4" id="KW-0472">Membrane</keyword>
<comment type="subcellular location">
    <subcellularLocation>
        <location evidence="1">Golgi apparatus membrane</location>
    </subcellularLocation>
</comment>
<dbReference type="PROSITE" id="PS51865">
    <property type="entry name" value="PDZ_GRASP"/>
    <property type="match status" value="1"/>
</dbReference>
<dbReference type="GO" id="GO:0000139">
    <property type="term" value="C:Golgi membrane"/>
    <property type="evidence" value="ECO:0007669"/>
    <property type="project" value="UniProtKB-SubCell"/>
</dbReference>
<reference evidence="7 8" key="1">
    <citation type="submission" date="2015-07" db="EMBL/GenBank/DDBJ databases">
        <title>High-quality genome of monoxenous trypanosomatid Leptomonas pyrrhocoris.</title>
        <authorList>
            <person name="Flegontov P."/>
            <person name="Butenko A."/>
            <person name="Firsov S."/>
            <person name="Vlcek C."/>
            <person name="Logacheva M.D."/>
            <person name="Field M."/>
            <person name="Filatov D."/>
            <person name="Flegontova O."/>
            <person name="Gerasimov E."/>
            <person name="Jackson A.P."/>
            <person name="Kelly S."/>
            <person name="Opperdoes F."/>
            <person name="O'Reilly A."/>
            <person name="Votypka J."/>
            <person name="Yurchenko V."/>
            <person name="Lukes J."/>
        </authorList>
    </citation>
    <scope>NUCLEOTIDE SEQUENCE [LARGE SCALE GENOMIC DNA]</scope>
    <source>
        <strain evidence="7">H10</strain>
    </source>
</reference>
<protein>
    <submittedName>
        <fullName evidence="7">Putative Golgi reassembly stacking protein (GRASP-like)</fullName>
    </submittedName>
</protein>
<feature type="compositionally biased region" description="Pro residues" evidence="5">
    <location>
        <begin position="294"/>
        <end position="305"/>
    </location>
</feature>
<keyword evidence="3" id="KW-0333">Golgi apparatus</keyword>
<gene>
    <name evidence="7" type="ORF">ABB37_04431</name>
</gene>
<feature type="region of interest" description="Disordered" evidence="5">
    <location>
        <begin position="289"/>
        <end position="331"/>
    </location>
</feature>
<dbReference type="InterPro" id="IPR036034">
    <property type="entry name" value="PDZ_sf"/>
</dbReference>
<feature type="compositionally biased region" description="Pro residues" evidence="5">
    <location>
        <begin position="432"/>
        <end position="443"/>
    </location>
</feature>
<feature type="region of interest" description="Disordered" evidence="5">
    <location>
        <begin position="468"/>
        <end position="575"/>
    </location>
</feature>
<evidence type="ECO:0000256" key="1">
    <source>
        <dbReference type="ARBA" id="ARBA00004394"/>
    </source>
</evidence>
<feature type="compositionally biased region" description="Low complexity" evidence="5">
    <location>
        <begin position="565"/>
        <end position="575"/>
    </location>
</feature>
<dbReference type="PANTHER" id="PTHR12893">
    <property type="entry name" value="GOLGI REASSEMBLY STACKING PROTEIN GRASP"/>
    <property type="match status" value="1"/>
</dbReference>
<dbReference type="GeneID" id="26904722"/>
<dbReference type="OMA" id="QMAHVFS"/>
<proteinExistence type="predicted"/>
<dbReference type="Gene3D" id="2.30.42.10">
    <property type="match status" value="2"/>
</dbReference>
<dbReference type="PANTHER" id="PTHR12893:SF0">
    <property type="entry name" value="GRASP65"/>
    <property type="match status" value="1"/>
</dbReference>
<name>A0A0M9G2G4_LEPPY</name>
<feature type="compositionally biased region" description="Low complexity" evidence="5">
    <location>
        <begin position="508"/>
        <end position="541"/>
    </location>
</feature>
<evidence type="ECO:0000256" key="4">
    <source>
        <dbReference type="ARBA" id="ARBA00023136"/>
    </source>
</evidence>
<feature type="region of interest" description="Disordered" evidence="5">
    <location>
        <begin position="352"/>
        <end position="396"/>
    </location>
</feature>
<organism evidence="7 8">
    <name type="scientific">Leptomonas pyrrhocoris</name>
    <name type="common">Firebug parasite</name>
    <dbReference type="NCBI Taxonomy" id="157538"/>
    <lineage>
        <taxon>Eukaryota</taxon>
        <taxon>Discoba</taxon>
        <taxon>Euglenozoa</taxon>
        <taxon>Kinetoplastea</taxon>
        <taxon>Metakinetoplastina</taxon>
        <taxon>Trypanosomatida</taxon>
        <taxon>Trypanosomatidae</taxon>
        <taxon>Leishmaniinae</taxon>
        <taxon>Leptomonas</taxon>
    </lineage>
</organism>
<feature type="domain" description="PDZ GRASP-type" evidence="6">
    <location>
        <begin position="41"/>
        <end position="135"/>
    </location>
</feature>
<keyword evidence="2" id="KW-0677">Repeat</keyword>
<evidence type="ECO:0000256" key="3">
    <source>
        <dbReference type="ARBA" id="ARBA00023034"/>
    </source>
</evidence>
<dbReference type="RefSeq" id="XP_015659509.1">
    <property type="nucleotide sequence ID" value="XM_015802108.1"/>
</dbReference>
<dbReference type="Pfam" id="PF04495">
    <property type="entry name" value="GRASP55_65"/>
    <property type="match status" value="1"/>
</dbReference>
<feature type="region of interest" description="Disordered" evidence="5">
    <location>
        <begin position="411"/>
        <end position="451"/>
    </location>
</feature>
<dbReference type="VEuPathDB" id="TriTrypDB:LpyrH10_07_2380"/>
<dbReference type="AlphaFoldDB" id="A0A0M9G2G4"/>
<feature type="compositionally biased region" description="Low complexity" evidence="5">
    <location>
        <begin position="307"/>
        <end position="324"/>
    </location>
</feature>
<dbReference type="GO" id="GO:0007030">
    <property type="term" value="P:Golgi organization"/>
    <property type="evidence" value="ECO:0007669"/>
    <property type="project" value="TreeGrafter"/>
</dbReference>
<evidence type="ECO:0000313" key="8">
    <source>
        <dbReference type="Proteomes" id="UP000037923"/>
    </source>
</evidence>
<dbReference type="Proteomes" id="UP000037923">
    <property type="component" value="Unassembled WGS sequence"/>
</dbReference>
<feature type="region of interest" description="Disordered" evidence="5">
    <location>
        <begin position="1"/>
        <end position="20"/>
    </location>
</feature>
<evidence type="ECO:0000256" key="5">
    <source>
        <dbReference type="SAM" id="MobiDB-lite"/>
    </source>
</evidence>
<accession>A0A0M9G2G4</accession>
<evidence type="ECO:0000256" key="2">
    <source>
        <dbReference type="ARBA" id="ARBA00022737"/>
    </source>
</evidence>
<comment type="caution">
    <text evidence="7">The sequence shown here is derived from an EMBL/GenBank/DDBJ whole genome shotgun (WGS) entry which is preliminary data.</text>
</comment>
<dbReference type="InterPro" id="IPR007583">
    <property type="entry name" value="GRASP55_65"/>
</dbReference>
<evidence type="ECO:0000313" key="7">
    <source>
        <dbReference type="EMBL" id="KPA81070.1"/>
    </source>
</evidence>
<keyword evidence="8" id="KW-1185">Reference proteome</keyword>